<name>A0ABD0QCH4_CIRMR</name>
<feature type="non-terminal residue" evidence="1">
    <location>
        <position position="96"/>
    </location>
</feature>
<dbReference type="EMBL" id="JAMKFB020000009">
    <property type="protein sequence ID" value="KAL0183800.1"/>
    <property type="molecule type" value="Genomic_DNA"/>
</dbReference>
<accession>A0ABD0QCH4</accession>
<sequence length="96" mass="10303">VALYHHPCGVAATHPKPARVSPPLTLTSPTPLPSTLQTLAFGAATASRRPACPLLLLLLTLGTTALEPRVERDTLMYMKCTLICTPVTHIRIPTHT</sequence>
<gene>
    <name evidence="1" type="ORF">M9458_019496</name>
</gene>
<protein>
    <submittedName>
        <fullName evidence="1">Uncharacterized protein</fullName>
    </submittedName>
</protein>
<dbReference type="AlphaFoldDB" id="A0ABD0QCH4"/>
<comment type="caution">
    <text evidence="1">The sequence shown here is derived from an EMBL/GenBank/DDBJ whole genome shotgun (WGS) entry which is preliminary data.</text>
</comment>
<evidence type="ECO:0000313" key="1">
    <source>
        <dbReference type="EMBL" id="KAL0183800.1"/>
    </source>
</evidence>
<proteinExistence type="predicted"/>
<organism evidence="1 2">
    <name type="scientific">Cirrhinus mrigala</name>
    <name type="common">Mrigala</name>
    <dbReference type="NCBI Taxonomy" id="683832"/>
    <lineage>
        <taxon>Eukaryota</taxon>
        <taxon>Metazoa</taxon>
        <taxon>Chordata</taxon>
        <taxon>Craniata</taxon>
        <taxon>Vertebrata</taxon>
        <taxon>Euteleostomi</taxon>
        <taxon>Actinopterygii</taxon>
        <taxon>Neopterygii</taxon>
        <taxon>Teleostei</taxon>
        <taxon>Ostariophysi</taxon>
        <taxon>Cypriniformes</taxon>
        <taxon>Cyprinidae</taxon>
        <taxon>Labeoninae</taxon>
        <taxon>Labeonini</taxon>
        <taxon>Cirrhinus</taxon>
    </lineage>
</organism>
<feature type="non-terminal residue" evidence="1">
    <location>
        <position position="1"/>
    </location>
</feature>
<keyword evidence="2" id="KW-1185">Reference proteome</keyword>
<evidence type="ECO:0000313" key="2">
    <source>
        <dbReference type="Proteomes" id="UP001529510"/>
    </source>
</evidence>
<reference evidence="1 2" key="1">
    <citation type="submission" date="2024-05" db="EMBL/GenBank/DDBJ databases">
        <title>Genome sequencing and assembly of Indian major carp, Cirrhinus mrigala (Hamilton, 1822).</title>
        <authorList>
            <person name="Mohindra V."/>
            <person name="Chowdhury L.M."/>
            <person name="Lal K."/>
            <person name="Jena J.K."/>
        </authorList>
    </citation>
    <scope>NUCLEOTIDE SEQUENCE [LARGE SCALE GENOMIC DNA]</scope>
    <source>
        <strain evidence="1">CM1030</strain>
        <tissue evidence="1">Blood</tissue>
    </source>
</reference>
<dbReference type="Proteomes" id="UP001529510">
    <property type="component" value="Unassembled WGS sequence"/>
</dbReference>